<name>Q2RWC0_RHORT</name>
<dbReference type="EMBL" id="CP000230">
    <property type="protein sequence ID" value="ABC21575.1"/>
    <property type="molecule type" value="Genomic_DNA"/>
</dbReference>
<dbReference type="eggNOG" id="COG5635">
    <property type="taxonomic scope" value="Bacteria"/>
</dbReference>
<organism evidence="1 2">
    <name type="scientific">Rhodospirillum rubrum (strain ATCC 11170 / ATH 1.1.1 / DSM 467 / LMG 4362 / NCIMB 8255 / S1)</name>
    <dbReference type="NCBI Taxonomy" id="269796"/>
    <lineage>
        <taxon>Bacteria</taxon>
        <taxon>Pseudomonadati</taxon>
        <taxon>Pseudomonadota</taxon>
        <taxon>Alphaproteobacteria</taxon>
        <taxon>Rhodospirillales</taxon>
        <taxon>Rhodospirillaceae</taxon>
        <taxon>Rhodospirillum</taxon>
    </lineage>
</organism>
<reference evidence="1 2" key="1">
    <citation type="journal article" date="2011" name="Stand. Genomic Sci.">
        <title>Complete genome sequence of Rhodospirillum rubrum type strain (S1).</title>
        <authorList>
            <person name="Munk A.C."/>
            <person name="Copeland A."/>
            <person name="Lucas S."/>
            <person name="Lapidus A."/>
            <person name="Del Rio T.G."/>
            <person name="Barry K."/>
            <person name="Detter J.C."/>
            <person name="Hammon N."/>
            <person name="Israni S."/>
            <person name="Pitluck S."/>
            <person name="Brettin T."/>
            <person name="Bruce D."/>
            <person name="Han C."/>
            <person name="Tapia R."/>
            <person name="Gilna P."/>
            <person name="Schmutz J."/>
            <person name="Larimer F."/>
            <person name="Land M."/>
            <person name="Kyrpides N.C."/>
            <person name="Mavromatis K."/>
            <person name="Richardson P."/>
            <person name="Rohde M."/>
            <person name="Goker M."/>
            <person name="Klenk H.P."/>
            <person name="Zhang Y."/>
            <person name="Roberts G.P."/>
            <person name="Reslewic S."/>
            <person name="Schwartz D.C."/>
        </authorList>
    </citation>
    <scope>NUCLEOTIDE SEQUENCE [LARGE SCALE GENOMIC DNA]</scope>
    <source>
        <strain evidence="2">ATCC 11170 / ATH 1.1.1 / DSM 467 / LMG 4362 / NCIMB 8255 / S1</strain>
    </source>
</reference>
<evidence type="ECO:0000313" key="1">
    <source>
        <dbReference type="EMBL" id="ABC21575.1"/>
    </source>
</evidence>
<sequence>MPRRTDPLSHLRDCLSKLPAAGENGFEGLLRDSVAKLIGRRLSLAKGGGAQGGSDMASAPYDDGPTIAIEAKRYGPTRIRLDELKYKIGEAVERRPDLDIMVFGATREINANDRDALIAFGSTKGIGVATIDWPDSATIAPQLAVLCALVPEALLDLIEPAQREAINSCLDQMQSHPQFECAKERLIQELIRPDMGWSSARFAMADWLRRTFSNRNLALADLKGWANLLDSEVRLVPRPWLVGALDEWWADPGKAPFAMVGEEGVGKSWAPFAWWHERAGSDGSGLPLPLVVPATEIGEADIEGLVASLLARRTGLRDDVFWKRRVGLWLKAHTTTPRFLLVIDGLNEHWSFTKWDEILARFAAEPWRGKAAIIITDRPDHWEQVKHSVGRVQPPPQKCDVVGFSDEELNNLLELHGMTRDMFAPELIPLMKIPRLSTLAIRHHVAMADSGDITRERLIYLDWSDRMDRKGMKLVDDIAFREYIAGVGRQLHARLLSGADLDLSITRRNITDTLSADSDRPRDVLDATVSEIVAGLWMSPIHGKANRFRLNKDLVPFALALGLVDHLRDVPPAGLNDQIAQFFEPLKGQDLAVDFLRAAVTIALHDSACSTSLRRILLEAWCRRQNFRQVDFAAFYRLLTQDISVFFALAEDEWLHRHSGFHLDEILIKGFASAAERWPRVHERILVWCSTWLGTHWGDPIEKMVIGYDPAADGVAERCARTRDRRISWDAAMRGATLGSFGSSIPIRSGIDGDVSWLACRVIGILSYLPCALIVPALTPWAVSRSIMNGRPQAEQVEWVLRLAGRDGDAAVNAAVQREADQLLAFNNHVAKDAAWRLLAAFATPHAASRAKALTREVSKRRERSSTVTVDDGGFLRWNQERCRSRETTLWAAGDLSPHATNPECELSDQDAAALAALVDATDASQLWAIFGQTDQDIALEQAEAALARWAPEALGALVRRTFECVGGRDQEGLKKLADKTSANLFLLDTSACAQVSEVVRSSLANDEDGEGVGSELQLAALAGKTAQQQIAFFCECSYGSNFDRKHAVVLNQPTEADFDRVAEYLFPDAPVRQLRGWLWYLSHVSLDALPRGYPTLAPLFRHKDDKVRQLALEVAANSNQPELAVAVADSGWLHTEGMNREEAIDGSLALIKAASHLPADVLRSRIDPQAWGYLAIRDGATEDDLDAFAEVVKRMIHDDLFGQSPSKVYPQRHFILREPIDRLVERQGEKVINWLRPIIHGTSRVRFRLLCGDFLYIDLCRALFRYRPDDGAALWQSMRKENESGIFKSSAYKFLPFEAPDSELVSELRHHVCDAAKTDEDFGQIAAVVIKSDREIWLIERIQRELAGPSAGSIARGLWLAGLLNATPGAENLWATTLAVPPGPGWLADVYDEAQRLYCQNGWAQHWLEAFLTERDRDRAFGYYRLFLRCADRRALVWASRRVDKVWGDLPELWRVHWMLSWEELCAATDERAKASKEYFCGTKITTHIQWPWR</sequence>
<dbReference type="PATRIC" id="fig|269796.9.peg.824"/>
<accession>Q2RWC0</accession>
<gene>
    <name evidence="1" type="ordered locus">Rru_A0771</name>
</gene>
<proteinExistence type="predicted"/>
<dbReference type="STRING" id="269796.Rru_A0771"/>
<evidence type="ECO:0000313" key="2">
    <source>
        <dbReference type="Proteomes" id="UP000001929"/>
    </source>
</evidence>
<keyword evidence="2" id="KW-1185">Reference proteome</keyword>
<dbReference type="Proteomes" id="UP000001929">
    <property type="component" value="Chromosome"/>
</dbReference>
<dbReference type="EnsemblBacteria" id="ABC21575">
    <property type="protein sequence ID" value="ABC21575"/>
    <property type="gene ID" value="Rru_A0771"/>
</dbReference>
<dbReference type="HOGENOM" id="CLU_248934_0_0_5"/>
<evidence type="ECO:0008006" key="3">
    <source>
        <dbReference type="Google" id="ProtNLM"/>
    </source>
</evidence>
<protein>
    <recommendedName>
        <fullName evidence="3">NACHT domain-containing protein</fullName>
    </recommendedName>
</protein>
<dbReference type="KEGG" id="rru:Rru_A0771"/>